<evidence type="ECO:0000256" key="5">
    <source>
        <dbReference type="ARBA" id="ARBA00022842"/>
    </source>
</evidence>
<dbReference type="EC" id="2.7.7.59" evidence="7"/>
<evidence type="ECO:0000256" key="1">
    <source>
        <dbReference type="ARBA" id="ARBA00022679"/>
    </source>
</evidence>
<protein>
    <recommendedName>
        <fullName evidence="7">Bifunctional uridylyltransferase/uridylyl-removing enzyme</fullName>
        <shortName evidence="7">UTase/UR</shortName>
    </recommendedName>
    <alternativeName>
        <fullName evidence="7">Bifunctional [protein-PII] modification enzyme</fullName>
    </alternativeName>
    <alternativeName>
        <fullName evidence="7">Bifunctional nitrogen sensor protein</fullName>
    </alternativeName>
    <domain>
        <recommendedName>
            <fullName evidence="7">[Protein-PII] uridylyltransferase</fullName>
            <shortName evidence="7">PII uridylyltransferase</shortName>
            <shortName evidence="7">UTase</shortName>
            <ecNumber evidence="7">2.7.7.59</ecNumber>
        </recommendedName>
    </domain>
    <domain>
        <recommendedName>
            <fullName evidence="7">[Protein-PII]-UMP uridylyl-removing enzyme</fullName>
            <shortName evidence="7">UR</shortName>
            <ecNumber evidence="7">3.1.4.-</ecNumber>
        </recommendedName>
    </domain>
</protein>
<evidence type="ECO:0000256" key="2">
    <source>
        <dbReference type="ARBA" id="ARBA00022695"/>
    </source>
</evidence>
<dbReference type="Pfam" id="PF01966">
    <property type="entry name" value="HD"/>
    <property type="match status" value="1"/>
</dbReference>
<dbReference type="InterPro" id="IPR045865">
    <property type="entry name" value="ACT-like_dom_sf"/>
</dbReference>
<accession>A0A1G7KS18</accession>
<dbReference type="NCBIfam" id="NF003467">
    <property type="entry name" value="PRK05092.1"/>
    <property type="match status" value="1"/>
</dbReference>
<feature type="region of interest" description="Uridylyltransferase" evidence="7">
    <location>
        <begin position="1"/>
        <end position="374"/>
    </location>
</feature>
<dbReference type="NCBIfam" id="TIGR01693">
    <property type="entry name" value="UTase_glnD"/>
    <property type="match status" value="1"/>
</dbReference>
<keyword evidence="1 7" id="KW-0808">Transferase</keyword>
<evidence type="ECO:0000256" key="7">
    <source>
        <dbReference type="HAMAP-Rule" id="MF_00277"/>
    </source>
</evidence>
<organism evidence="11 12">
    <name type="scientific">Sphingomonas carotinifaciens</name>
    <dbReference type="NCBI Taxonomy" id="1166323"/>
    <lineage>
        <taxon>Bacteria</taxon>
        <taxon>Pseudomonadati</taxon>
        <taxon>Pseudomonadota</taxon>
        <taxon>Alphaproteobacteria</taxon>
        <taxon>Sphingomonadales</taxon>
        <taxon>Sphingomonadaceae</taxon>
        <taxon>Sphingomonas</taxon>
    </lineage>
</organism>
<name>A0A1G7KS18_9SPHN</name>
<dbReference type="Proteomes" id="UP000323502">
    <property type="component" value="Unassembled WGS sequence"/>
</dbReference>
<comment type="catalytic activity">
    <reaction evidence="7">
        <text>[protein-PII]-uridylyl-L-tyrosine + H2O = [protein-PII]-L-tyrosine + UMP + H(+)</text>
        <dbReference type="Rhea" id="RHEA:48600"/>
        <dbReference type="Rhea" id="RHEA-COMP:12147"/>
        <dbReference type="Rhea" id="RHEA-COMP:12148"/>
        <dbReference type="ChEBI" id="CHEBI:15377"/>
        <dbReference type="ChEBI" id="CHEBI:15378"/>
        <dbReference type="ChEBI" id="CHEBI:46858"/>
        <dbReference type="ChEBI" id="CHEBI:57865"/>
        <dbReference type="ChEBI" id="CHEBI:90602"/>
    </reaction>
</comment>
<comment type="function">
    <text evidence="7">Modifies, by uridylylation and deuridylylation, the PII regulatory proteins (GlnB and homologs), in response to the nitrogen status of the cell that GlnD senses through the glutamine level. Under low glutamine levels, catalyzes the conversion of the PII proteins and UTP to PII-UMP and PPi, while under higher glutamine levels, GlnD hydrolyzes PII-UMP to PII and UMP (deuridylylation). Thus, controls uridylylation state and activity of the PII proteins, and plays an important role in the regulation of nitrogen metabolism.</text>
</comment>
<dbReference type="GO" id="GO:0008081">
    <property type="term" value="F:phosphoric diester hydrolase activity"/>
    <property type="evidence" value="ECO:0007669"/>
    <property type="project" value="UniProtKB-UniRule"/>
</dbReference>
<dbReference type="InterPro" id="IPR002912">
    <property type="entry name" value="ACT_dom"/>
</dbReference>
<dbReference type="InterPro" id="IPR010043">
    <property type="entry name" value="UTase/UR"/>
</dbReference>
<keyword evidence="5 7" id="KW-0460">Magnesium</keyword>
<dbReference type="HAMAP" id="MF_00277">
    <property type="entry name" value="PII_uridylyl_transf"/>
    <property type="match status" value="1"/>
</dbReference>
<dbReference type="PROSITE" id="PS51831">
    <property type="entry name" value="HD"/>
    <property type="match status" value="1"/>
</dbReference>
<dbReference type="CDD" id="cd04900">
    <property type="entry name" value="ACT_UUR-like_1"/>
    <property type="match status" value="1"/>
</dbReference>
<keyword evidence="2 7" id="KW-0548">Nucleotidyltransferase</keyword>
<dbReference type="InterPro" id="IPR006674">
    <property type="entry name" value="HD_domain"/>
</dbReference>
<dbReference type="Pfam" id="PF08335">
    <property type="entry name" value="GlnD_UR_UTase"/>
    <property type="match status" value="1"/>
</dbReference>
<evidence type="ECO:0000259" key="8">
    <source>
        <dbReference type="PROSITE" id="PS51671"/>
    </source>
</evidence>
<feature type="domain" description="HD" evidence="9">
    <location>
        <begin position="489"/>
        <end position="611"/>
    </location>
</feature>
<dbReference type="PANTHER" id="PTHR47320">
    <property type="entry name" value="BIFUNCTIONAL URIDYLYLTRANSFERASE/URIDYLYL-REMOVING ENZYME"/>
    <property type="match status" value="1"/>
</dbReference>
<dbReference type="InterPro" id="IPR003607">
    <property type="entry name" value="HD/PDEase_dom"/>
</dbReference>
<feature type="domain" description="ACT" evidence="8">
    <location>
        <begin position="726"/>
        <end position="815"/>
    </location>
</feature>
<dbReference type="GO" id="GO:0006808">
    <property type="term" value="P:regulation of nitrogen utilization"/>
    <property type="evidence" value="ECO:0007669"/>
    <property type="project" value="UniProtKB-UniRule"/>
</dbReference>
<keyword evidence="4 7" id="KW-0378">Hydrolase</keyword>
<sequence length="915" mass="102964">MSSRFETLSHRRAIVDRRALADRIAALGPLHGAEGRKRMTPVLKEALEAGRAEVSRRLIAYPSRGLEAAAGQAYLVDQILRVLFDATTQGLYPLHNPTAAERLTLIAVGGYGRGEMAPHSDVDIGFLTPWKQTPHAEQVIESMLYSLWDLGLKVGHSSRSVDEMIRQARSDITVRTALLESRLICGDAGLYEEACRRFKAEIQKDTHRQFIADKLAERDARHRKMGDTRYVVEPNVKEGKGGLRDLHALFWIGKYVHDVQRATDLVDAGLFTRQEYRQFHRADNFLWAVRCHLHDITGRAEDRLTFDVQRQIAERMRYADRPGKPRVERFMQFYFLQAKTVGALTGVFLAHLDERFAARGHRFGLPTIRRRPRRLNGFVLDRGRLALPHDGFFAEDPVRLIEVFQLADRYELEVHPLAMRAAARDAKLADEIRNDPRANALFLDVLTSPRDPELVLRWMNEAGVFGRFVPDFGRVVAQMQFDMYHHYTVDEHTIRAIGLLSRIERGRLREDHPLASTVAEQILSRRVLFVAVLLHDIAKGRGGDHSILGAGVAQRLCPRLGLSAAETETVAWLVRWHLLMSATAFKRDLSDFKTILDFCETVQSPERLRLLLVLTVVDIRAVGPGTWNSWKRQLLSDLYEAAEEVLRLGHKQRGRGERIAAKQARLADALGWTQENFHGHVRRLPEAYWIAEPDDVLAINARQMAKAGDAQLSIEAAVDPDRGATLVSIYAADHPGLFYRIAGAIHVAGGNVIDARIHTTRDGMAIDNFLVQDPLGRPFDDPGQLARLNRAIEDALANRGKLADRLVAKPAPRPRAEAFDLQPNVLIDNRASNRFTVVEVHARDRPALLNRLAHALFQSKVTIHSAHVATYGERAVDVFYLTDLTGDRIVAPARLKTLEKRLLGAATGETMELAA</sequence>
<comment type="caution">
    <text evidence="7">Lacks conserved residue(s) required for the propagation of feature annotation.</text>
</comment>
<keyword evidence="3" id="KW-0677">Repeat</keyword>
<dbReference type="RefSeq" id="WP_149682174.1">
    <property type="nucleotide sequence ID" value="NZ_FNBI01000003.1"/>
</dbReference>
<proteinExistence type="inferred from homology"/>
<dbReference type="PIRSF" id="PIRSF006288">
    <property type="entry name" value="PII_uridyltransf"/>
    <property type="match status" value="1"/>
</dbReference>
<dbReference type="InterPro" id="IPR013546">
    <property type="entry name" value="PII_UdlTrfase/GS_AdlTrfase"/>
</dbReference>
<comment type="activity regulation">
    <text evidence="7">Uridylyltransferase (UTase) activity is inhibited by glutamine, while glutamine activates uridylyl-removing (UR) activity.</text>
</comment>
<evidence type="ECO:0000313" key="11">
    <source>
        <dbReference type="EMBL" id="SDF40013.1"/>
    </source>
</evidence>
<gene>
    <name evidence="7" type="primary">glnD</name>
    <name evidence="10" type="ORF">GQR91_07965</name>
    <name evidence="11" type="ORF">SAMN05216557_103229</name>
</gene>
<evidence type="ECO:0000256" key="4">
    <source>
        <dbReference type="ARBA" id="ARBA00022801"/>
    </source>
</evidence>
<dbReference type="OrthoDB" id="9758038at2"/>
<keyword evidence="6 7" id="KW-0511">Multifunctional enzyme</keyword>
<dbReference type="SUPFAM" id="SSF81593">
    <property type="entry name" value="Nucleotidyltransferase substrate binding subunit/domain"/>
    <property type="match status" value="1"/>
</dbReference>
<dbReference type="CDD" id="cd05401">
    <property type="entry name" value="NT_GlnE_GlnD_like"/>
    <property type="match status" value="1"/>
</dbReference>
<keyword evidence="12" id="KW-1185">Reference proteome</keyword>
<dbReference type="CDD" id="cd04899">
    <property type="entry name" value="ACT_ACR-UUR-like_2"/>
    <property type="match status" value="1"/>
</dbReference>
<evidence type="ECO:0000313" key="12">
    <source>
        <dbReference type="Proteomes" id="UP000323502"/>
    </source>
</evidence>
<comment type="catalytic activity">
    <reaction evidence="7">
        <text>[protein-PII]-L-tyrosine + UTP = [protein-PII]-uridylyl-L-tyrosine + diphosphate</text>
        <dbReference type="Rhea" id="RHEA:13673"/>
        <dbReference type="Rhea" id="RHEA-COMP:12147"/>
        <dbReference type="Rhea" id="RHEA-COMP:12148"/>
        <dbReference type="ChEBI" id="CHEBI:33019"/>
        <dbReference type="ChEBI" id="CHEBI:46398"/>
        <dbReference type="ChEBI" id="CHEBI:46858"/>
        <dbReference type="ChEBI" id="CHEBI:90602"/>
        <dbReference type="EC" id="2.7.7.59"/>
    </reaction>
</comment>
<feature type="domain" description="ACT" evidence="8">
    <location>
        <begin position="837"/>
        <end position="913"/>
    </location>
</feature>
<comment type="cofactor">
    <cofactor evidence="7">
        <name>Mg(2+)</name>
        <dbReference type="ChEBI" id="CHEBI:18420"/>
    </cofactor>
</comment>
<dbReference type="Gene3D" id="1.10.3090.10">
    <property type="entry name" value="cca-adding enzyme, domain 2"/>
    <property type="match status" value="1"/>
</dbReference>
<reference evidence="10 13" key="2">
    <citation type="submission" date="2019-12" db="EMBL/GenBank/DDBJ databases">
        <authorList>
            <person name="Zheng J."/>
        </authorList>
    </citation>
    <scope>NUCLEOTIDE SEQUENCE [LARGE SCALE GENOMIC DNA]</scope>
    <source>
        <strain evidence="10 13">DSM 27347</strain>
    </source>
</reference>
<dbReference type="PANTHER" id="PTHR47320:SF1">
    <property type="entry name" value="BIFUNCTIONAL URIDYLYLTRANSFERASE_URIDYLYL-REMOVING ENZYME"/>
    <property type="match status" value="1"/>
</dbReference>
<dbReference type="GO" id="GO:0008773">
    <property type="term" value="F:[protein-PII] uridylyltransferase activity"/>
    <property type="evidence" value="ECO:0007669"/>
    <property type="project" value="UniProtKB-UniRule"/>
</dbReference>
<dbReference type="EMBL" id="WSUT01000005">
    <property type="protein sequence ID" value="MWC43592.1"/>
    <property type="molecule type" value="Genomic_DNA"/>
</dbReference>
<dbReference type="InterPro" id="IPR043519">
    <property type="entry name" value="NT_sf"/>
</dbReference>
<dbReference type="Gene3D" id="3.30.460.10">
    <property type="entry name" value="Beta Polymerase, domain 2"/>
    <property type="match status" value="1"/>
</dbReference>
<dbReference type="SUPFAM" id="SSF55021">
    <property type="entry name" value="ACT-like"/>
    <property type="match status" value="2"/>
</dbReference>
<reference evidence="11 12" key="1">
    <citation type="submission" date="2016-10" db="EMBL/GenBank/DDBJ databases">
        <authorList>
            <person name="Varghese N."/>
            <person name="Submissions S."/>
        </authorList>
    </citation>
    <scope>NUCLEOTIDE SEQUENCE [LARGE SCALE GENOMIC DNA]</scope>
    <source>
        <strain evidence="11 12">S7-754</strain>
    </source>
</reference>
<dbReference type="Gene3D" id="3.30.70.260">
    <property type="match status" value="1"/>
</dbReference>
<evidence type="ECO:0000313" key="13">
    <source>
        <dbReference type="Proteomes" id="UP000436801"/>
    </source>
</evidence>
<comment type="domain">
    <text evidence="7">Has four distinct domains: an N-terminal nucleotidyltransferase (NT) domain responsible for UTase activity, a central HD domain that encodes UR activity, and two C-terminal ACT domains that seem to have a role in glutamine sensing.</text>
</comment>
<evidence type="ECO:0000313" key="10">
    <source>
        <dbReference type="EMBL" id="MWC43592.1"/>
    </source>
</evidence>
<dbReference type="SUPFAM" id="SSF81301">
    <property type="entry name" value="Nucleotidyltransferase"/>
    <property type="match status" value="1"/>
</dbReference>
<dbReference type="PROSITE" id="PS51671">
    <property type="entry name" value="ACT"/>
    <property type="match status" value="2"/>
</dbReference>
<evidence type="ECO:0000256" key="3">
    <source>
        <dbReference type="ARBA" id="ARBA00022737"/>
    </source>
</evidence>
<evidence type="ECO:0000259" key="9">
    <source>
        <dbReference type="PROSITE" id="PS51831"/>
    </source>
</evidence>
<dbReference type="EMBL" id="FNBI01000003">
    <property type="protein sequence ID" value="SDF40013.1"/>
    <property type="molecule type" value="Genomic_DNA"/>
</dbReference>
<dbReference type="EC" id="3.1.4.-" evidence="7"/>
<dbReference type="SMART" id="SM00471">
    <property type="entry name" value="HDc"/>
    <property type="match status" value="1"/>
</dbReference>
<evidence type="ECO:0000256" key="6">
    <source>
        <dbReference type="ARBA" id="ARBA00023268"/>
    </source>
</evidence>
<comment type="similarity">
    <text evidence="7">Belongs to the GlnD family.</text>
</comment>
<dbReference type="Proteomes" id="UP000436801">
    <property type="component" value="Unassembled WGS sequence"/>
</dbReference>
<dbReference type="SUPFAM" id="SSF81891">
    <property type="entry name" value="Poly A polymerase C-terminal region-like"/>
    <property type="match status" value="1"/>
</dbReference>
<dbReference type="AlphaFoldDB" id="A0A1G7KS18"/>